<dbReference type="PRINTS" id="PR00313">
    <property type="entry name" value="CABNDNGRPT"/>
</dbReference>
<dbReference type="RefSeq" id="WP_203801862.1">
    <property type="nucleotide sequence ID" value="NZ_BAAAQE010000006.1"/>
</dbReference>
<keyword evidence="5" id="KW-1185">Reference proteome</keyword>
<name>A0ABQ3XIF3_9ACTN</name>
<accession>A0ABQ3XIF3</accession>
<proteinExistence type="predicted"/>
<dbReference type="Pfam" id="PF00353">
    <property type="entry name" value="HemolysinCabind"/>
    <property type="match status" value="3"/>
</dbReference>
<comment type="subcellular location">
    <subcellularLocation>
        <location evidence="1">Secreted</location>
    </subcellularLocation>
</comment>
<keyword evidence="2" id="KW-0964">Secreted</keyword>
<comment type="caution">
    <text evidence="4">The sequence shown here is derived from an EMBL/GenBank/DDBJ whole genome shotgun (WGS) entry which is preliminary data.</text>
</comment>
<dbReference type="Gene3D" id="2.150.10.10">
    <property type="entry name" value="Serralysin-like metalloprotease, C-terminal"/>
    <property type="match status" value="2"/>
</dbReference>
<evidence type="ECO:0000256" key="1">
    <source>
        <dbReference type="ARBA" id="ARBA00004613"/>
    </source>
</evidence>
<dbReference type="InterPro" id="IPR018511">
    <property type="entry name" value="Hemolysin-typ_Ca-bd_CS"/>
</dbReference>
<dbReference type="EMBL" id="BOMG01000082">
    <property type="protein sequence ID" value="GID58185.1"/>
    <property type="molecule type" value="Genomic_DNA"/>
</dbReference>
<evidence type="ECO:0000313" key="5">
    <source>
        <dbReference type="Proteomes" id="UP000612282"/>
    </source>
</evidence>
<evidence type="ECO:0000313" key="4">
    <source>
        <dbReference type="EMBL" id="GID58185.1"/>
    </source>
</evidence>
<evidence type="ECO:0008006" key="6">
    <source>
        <dbReference type="Google" id="ProtNLM"/>
    </source>
</evidence>
<dbReference type="InterPro" id="IPR050557">
    <property type="entry name" value="RTX_toxin/Mannuronan_C5-epim"/>
</dbReference>
<gene>
    <name evidence="4" type="ORF">Aco03nite_065890</name>
</gene>
<dbReference type="Proteomes" id="UP000612282">
    <property type="component" value="Unassembled WGS sequence"/>
</dbReference>
<feature type="signal peptide" evidence="3">
    <location>
        <begin position="1"/>
        <end position="24"/>
    </location>
</feature>
<dbReference type="PANTHER" id="PTHR38340:SF1">
    <property type="entry name" value="S-LAYER PROTEIN"/>
    <property type="match status" value="1"/>
</dbReference>
<feature type="chain" id="PRO_5046812263" description="Hemolysin-type calcium-binding region" evidence="3">
    <location>
        <begin position="25"/>
        <end position="279"/>
    </location>
</feature>
<reference evidence="4 5" key="1">
    <citation type="submission" date="2021-01" db="EMBL/GenBank/DDBJ databases">
        <title>Whole genome shotgun sequence of Actinoplanes couchii NBRC 106145.</title>
        <authorList>
            <person name="Komaki H."/>
            <person name="Tamura T."/>
        </authorList>
    </citation>
    <scope>NUCLEOTIDE SEQUENCE [LARGE SCALE GENOMIC DNA]</scope>
    <source>
        <strain evidence="4 5">NBRC 106145</strain>
    </source>
</reference>
<dbReference type="SUPFAM" id="SSF51120">
    <property type="entry name" value="beta-Roll"/>
    <property type="match status" value="1"/>
</dbReference>
<dbReference type="InterPro" id="IPR011049">
    <property type="entry name" value="Serralysin-like_metalloprot_C"/>
</dbReference>
<dbReference type="InterPro" id="IPR001343">
    <property type="entry name" value="Hemolysn_Ca-bd"/>
</dbReference>
<dbReference type="PROSITE" id="PS00330">
    <property type="entry name" value="HEMOLYSIN_CALCIUM"/>
    <property type="match status" value="2"/>
</dbReference>
<keyword evidence="3" id="KW-0732">Signal</keyword>
<evidence type="ECO:0000256" key="2">
    <source>
        <dbReference type="ARBA" id="ARBA00022525"/>
    </source>
</evidence>
<organism evidence="4 5">
    <name type="scientific">Actinoplanes couchii</name>
    <dbReference type="NCBI Taxonomy" id="403638"/>
    <lineage>
        <taxon>Bacteria</taxon>
        <taxon>Bacillati</taxon>
        <taxon>Actinomycetota</taxon>
        <taxon>Actinomycetes</taxon>
        <taxon>Micromonosporales</taxon>
        <taxon>Micromonosporaceae</taxon>
        <taxon>Actinoplanes</taxon>
    </lineage>
</organism>
<dbReference type="PANTHER" id="PTHR38340">
    <property type="entry name" value="S-LAYER PROTEIN"/>
    <property type="match status" value="1"/>
</dbReference>
<sequence>MKRIALLSFAVVAGAVVAPAPALAATTGLAKVAGTVVQFKAAAGKTNSLVITIAGRTVTLDDRVAIKAGAGCKAVKGDATKVRCTTAKKTTRLVVALGNGHDEVINRTAVPMTADGGTGDDTLIGGSAADRLLGGSGWDTILGRGGGDTIDGGSGNDRIQGNSGNDVIQGGTGHDTVYGGSGADRVAGGAGDDWIFGGSGNDVLDGGTGNDLIQGESGHDKITGGSGDDQLVGETMVVNVPEGSAKAQDRLDGGPHKAGDVCVVLAAGTTVNCESSQLS</sequence>
<evidence type="ECO:0000256" key="3">
    <source>
        <dbReference type="SAM" id="SignalP"/>
    </source>
</evidence>
<protein>
    <recommendedName>
        <fullName evidence="6">Hemolysin-type calcium-binding region</fullName>
    </recommendedName>
</protein>